<reference evidence="2 3" key="1">
    <citation type="submission" date="2018-06" db="EMBL/GenBank/DDBJ databases">
        <authorList>
            <consortium name="Pathogen Informatics"/>
            <person name="Doyle S."/>
        </authorList>
    </citation>
    <scope>NUCLEOTIDE SEQUENCE [LARGE SCALE GENOMIC DNA]</scope>
    <source>
        <strain evidence="2 3">NCTC12872</strain>
    </source>
</reference>
<dbReference type="EMBL" id="UGTA01000004">
    <property type="protein sequence ID" value="SUB76453.1"/>
    <property type="molecule type" value="Genomic_DNA"/>
</dbReference>
<evidence type="ECO:0000313" key="2">
    <source>
        <dbReference type="EMBL" id="SUB76453.1"/>
    </source>
</evidence>
<organism evidence="2 3">
    <name type="scientific">Phocoenobacter uteri</name>
    <dbReference type="NCBI Taxonomy" id="146806"/>
    <lineage>
        <taxon>Bacteria</taxon>
        <taxon>Pseudomonadati</taxon>
        <taxon>Pseudomonadota</taxon>
        <taxon>Gammaproteobacteria</taxon>
        <taxon>Pasteurellales</taxon>
        <taxon>Pasteurellaceae</taxon>
        <taxon>Phocoenobacter</taxon>
    </lineage>
</organism>
<evidence type="ECO:0000313" key="1">
    <source>
        <dbReference type="EMBL" id="SUB59104.1"/>
    </source>
</evidence>
<dbReference type="RefSeq" id="WP_147285448.1">
    <property type="nucleotide sequence ID" value="NZ_UGTA01000001.1"/>
</dbReference>
<dbReference type="AlphaFoldDB" id="A0A379DGP1"/>
<proteinExistence type="predicted"/>
<keyword evidence="3" id="KW-1185">Reference proteome</keyword>
<sequence>MMSNTLLEIQIKSVRELNGEGITFWGGKTCMDIPKQRSNGYSADLYFDEAKFFQQQLEHWINKNIDKREETTMTATTFKTGDKVYYPDHDCKIHTLERDAMGNRLSIKLDSDQCFNSYVPFTNKGSLDASGIQKIFLATEENHKLLSQLYPNIEFEKPKLRGSELAKKLAKDQYILAWVSPVSDKEARNRTIPDVIKYNNANNRFESEYGSKWEYAVPVRLTKNGTVEITEEVR</sequence>
<protein>
    <submittedName>
        <fullName evidence="2">Uncharacterized protein</fullName>
    </submittedName>
</protein>
<dbReference type="EMBL" id="UGTA01000001">
    <property type="protein sequence ID" value="SUB59104.1"/>
    <property type="molecule type" value="Genomic_DNA"/>
</dbReference>
<gene>
    <name evidence="1" type="ORF">NCTC12872_01079</name>
    <name evidence="2" type="ORF">NCTC12872_02084</name>
</gene>
<dbReference type="Proteomes" id="UP000255417">
    <property type="component" value="Unassembled WGS sequence"/>
</dbReference>
<dbReference type="OrthoDB" id="9947894at2"/>
<accession>A0A379DGP1</accession>
<evidence type="ECO:0000313" key="3">
    <source>
        <dbReference type="Proteomes" id="UP000255417"/>
    </source>
</evidence>
<name>A0A379DGP1_9PAST</name>